<name>A0A9Q0JA92_9ROSI</name>
<proteinExistence type="predicted"/>
<accession>A0A9Q0JA92</accession>
<evidence type="ECO:0000313" key="2">
    <source>
        <dbReference type="Proteomes" id="UP001141552"/>
    </source>
</evidence>
<reference evidence="1" key="2">
    <citation type="journal article" date="2023" name="Plants (Basel)">
        <title>Annotation of the Turnera subulata (Passifloraceae) Draft Genome Reveals the S-Locus Evolved after the Divergence of Turneroideae from Passifloroideae in a Stepwise Manner.</title>
        <authorList>
            <person name="Henning P.M."/>
            <person name="Roalson E.H."/>
            <person name="Mir W."/>
            <person name="McCubbin A.G."/>
            <person name="Shore J.S."/>
        </authorList>
    </citation>
    <scope>NUCLEOTIDE SEQUENCE</scope>
    <source>
        <strain evidence="1">F60SS</strain>
    </source>
</reference>
<keyword evidence="2" id="KW-1185">Reference proteome</keyword>
<organism evidence="1 2">
    <name type="scientific">Turnera subulata</name>
    <dbReference type="NCBI Taxonomy" id="218843"/>
    <lineage>
        <taxon>Eukaryota</taxon>
        <taxon>Viridiplantae</taxon>
        <taxon>Streptophyta</taxon>
        <taxon>Embryophyta</taxon>
        <taxon>Tracheophyta</taxon>
        <taxon>Spermatophyta</taxon>
        <taxon>Magnoliopsida</taxon>
        <taxon>eudicotyledons</taxon>
        <taxon>Gunneridae</taxon>
        <taxon>Pentapetalae</taxon>
        <taxon>rosids</taxon>
        <taxon>fabids</taxon>
        <taxon>Malpighiales</taxon>
        <taxon>Passifloraceae</taxon>
        <taxon>Turnera</taxon>
    </lineage>
</organism>
<dbReference type="Proteomes" id="UP001141552">
    <property type="component" value="Unassembled WGS sequence"/>
</dbReference>
<evidence type="ECO:0000313" key="1">
    <source>
        <dbReference type="EMBL" id="KAJ4835126.1"/>
    </source>
</evidence>
<protein>
    <submittedName>
        <fullName evidence="1">Uncharacterized protein</fullName>
    </submittedName>
</protein>
<dbReference type="EMBL" id="JAKUCV010004517">
    <property type="protein sequence ID" value="KAJ4835126.1"/>
    <property type="molecule type" value="Genomic_DNA"/>
</dbReference>
<comment type="caution">
    <text evidence="1">The sequence shown here is derived from an EMBL/GenBank/DDBJ whole genome shotgun (WGS) entry which is preliminary data.</text>
</comment>
<reference evidence="1" key="1">
    <citation type="submission" date="2022-02" db="EMBL/GenBank/DDBJ databases">
        <authorList>
            <person name="Henning P.M."/>
            <person name="McCubbin A.G."/>
            <person name="Shore J.S."/>
        </authorList>
    </citation>
    <scope>NUCLEOTIDE SEQUENCE</scope>
    <source>
        <strain evidence="1">F60SS</strain>
        <tissue evidence="1">Leaves</tissue>
    </source>
</reference>
<dbReference type="AlphaFoldDB" id="A0A9Q0JA92"/>
<sequence>QVACVSSPYSWWSCRTNCVTVDSRPRGGANTLTKVDHSKLEPPVSLSKPTPRPLVFFSLWRKKGGC</sequence>
<feature type="non-terminal residue" evidence="1">
    <location>
        <position position="1"/>
    </location>
</feature>
<gene>
    <name evidence="1" type="ORF">Tsubulata_046701</name>
</gene>